<reference evidence="8 9" key="1">
    <citation type="journal article" date="2023" name="Mol. Biol. Evol.">
        <title>Genomics of Secondarily Temperate Adaptation in the Only Non-Antarctic Icefish.</title>
        <authorList>
            <person name="Rivera-Colon A.G."/>
            <person name="Rayamajhi N."/>
            <person name="Minhas B.F."/>
            <person name="Madrigal G."/>
            <person name="Bilyk K.T."/>
            <person name="Yoon V."/>
            <person name="Hune M."/>
            <person name="Gregory S."/>
            <person name="Cheng C.H.C."/>
            <person name="Catchen J.M."/>
        </authorList>
    </citation>
    <scope>NUCLEOTIDE SEQUENCE [LARGE SCALE GENOMIC DNA]</scope>
    <source>
        <strain evidence="8">JC2023a</strain>
    </source>
</reference>
<keyword evidence="9" id="KW-1185">Reference proteome</keyword>
<name>A0AAN8CYS8_9TELE</name>
<keyword evidence="5 7" id="KW-0472">Membrane</keyword>
<accession>A0AAN8CYS8</accession>
<dbReference type="InterPro" id="IPR036259">
    <property type="entry name" value="MFS_trans_sf"/>
</dbReference>
<dbReference type="FunFam" id="1.20.1250.20:FF:000459">
    <property type="entry name" value="Major facilitator superfamily domain containing 4A"/>
    <property type="match status" value="1"/>
</dbReference>
<dbReference type="EMBL" id="JAULUE010002047">
    <property type="protein sequence ID" value="KAK5913100.1"/>
    <property type="molecule type" value="Genomic_DNA"/>
</dbReference>
<proteinExistence type="inferred from homology"/>
<feature type="transmembrane region" description="Helical" evidence="7">
    <location>
        <begin position="53"/>
        <end position="75"/>
    </location>
</feature>
<evidence type="ECO:0000313" key="8">
    <source>
        <dbReference type="EMBL" id="KAK5913100.1"/>
    </source>
</evidence>
<dbReference type="Proteomes" id="UP001335648">
    <property type="component" value="Unassembled WGS sequence"/>
</dbReference>
<organism evidence="8 9">
    <name type="scientific">Champsocephalus esox</name>
    <name type="common">pike icefish</name>
    <dbReference type="NCBI Taxonomy" id="159716"/>
    <lineage>
        <taxon>Eukaryota</taxon>
        <taxon>Metazoa</taxon>
        <taxon>Chordata</taxon>
        <taxon>Craniata</taxon>
        <taxon>Vertebrata</taxon>
        <taxon>Euteleostomi</taxon>
        <taxon>Actinopterygii</taxon>
        <taxon>Neopterygii</taxon>
        <taxon>Teleostei</taxon>
        <taxon>Neoteleostei</taxon>
        <taxon>Acanthomorphata</taxon>
        <taxon>Eupercaria</taxon>
        <taxon>Perciformes</taxon>
        <taxon>Notothenioidei</taxon>
        <taxon>Channichthyidae</taxon>
        <taxon>Champsocephalus</taxon>
    </lineage>
</organism>
<feature type="transmembrane region" description="Helical" evidence="7">
    <location>
        <begin position="20"/>
        <end position="41"/>
    </location>
</feature>
<dbReference type="SUPFAM" id="SSF103473">
    <property type="entry name" value="MFS general substrate transporter"/>
    <property type="match status" value="1"/>
</dbReference>
<sequence length="242" mass="26344">MKLLDERIWALFKCHWKYTLTYWSVFFSFGLCIAFLGPTVLDLRCQTHSSLQQITWVFFSQQFFLLVGSSLGGLFKKTLLSSLWTLFSCSLIISLVFSIIPLCNHVALLSVAMAIAGLAMGVIDTISNLQLVKLYQRDSATFLQALHFFIGVGALVSPLVADPFLSDDSCVLGSNWTLNSSSASDLGHLRNSLVGQGGRDRKHLPVSSAHGGGGHHQGVLRLLDHRSDQSPGASSSVSSDVP</sequence>
<dbReference type="PANTHER" id="PTHR23121">
    <property type="entry name" value="SODIUM-DEPENDENT GLUCOSE TRANSPORTER 1"/>
    <property type="match status" value="1"/>
</dbReference>
<protein>
    <recommendedName>
        <fullName evidence="10">Major facilitator superfamily domain containing 4A</fullName>
    </recommendedName>
</protein>
<dbReference type="PANTHER" id="PTHR23121:SF10">
    <property type="entry name" value="MAJOR FACILITATOR SUPERFAMILY DOMAIN-CONTAINING PROTEIN 4A"/>
    <property type="match status" value="1"/>
</dbReference>
<dbReference type="GO" id="GO:0016020">
    <property type="term" value="C:membrane"/>
    <property type="evidence" value="ECO:0007669"/>
    <property type="project" value="UniProtKB-SubCell"/>
</dbReference>
<dbReference type="Gene3D" id="1.20.1250.20">
    <property type="entry name" value="MFS general substrate transporter like domains"/>
    <property type="match status" value="1"/>
</dbReference>
<keyword evidence="4 7" id="KW-1133">Transmembrane helix</keyword>
<evidence type="ECO:0000256" key="3">
    <source>
        <dbReference type="ARBA" id="ARBA00022692"/>
    </source>
</evidence>
<dbReference type="AlphaFoldDB" id="A0AAN8CYS8"/>
<evidence type="ECO:0000256" key="5">
    <source>
        <dbReference type="ARBA" id="ARBA00023136"/>
    </source>
</evidence>
<comment type="subcellular location">
    <subcellularLocation>
        <location evidence="1">Membrane</location>
        <topology evidence="1">Multi-pass membrane protein</topology>
    </subcellularLocation>
</comment>
<evidence type="ECO:0000256" key="4">
    <source>
        <dbReference type="ARBA" id="ARBA00022989"/>
    </source>
</evidence>
<feature type="transmembrane region" description="Helical" evidence="7">
    <location>
        <begin position="106"/>
        <end position="129"/>
    </location>
</feature>
<feature type="transmembrane region" description="Helical" evidence="7">
    <location>
        <begin position="82"/>
        <end position="100"/>
    </location>
</feature>
<gene>
    <name evidence="8" type="ORF">CesoFtcFv8_002914</name>
</gene>
<evidence type="ECO:0000256" key="7">
    <source>
        <dbReference type="SAM" id="Phobius"/>
    </source>
</evidence>
<evidence type="ECO:0008006" key="10">
    <source>
        <dbReference type="Google" id="ProtNLM"/>
    </source>
</evidence>
<comment type="caution">
    <text evidence="8">The sequence shown here is derived from an EMBL/GenBank/DDBJ whole genome shotgun (WGS) entry which is preliminary data.</text>
</comment>
<keyword evidence="3 7" id="KW-0812">Transmembrane</keyword>
<evidence type="ECO:0000256" key="6">
    <source>
        <dbReference type="SAM" id="MobiDB-lite"/>
    </source>
</evidence>
<feature type="transmembrane region" description="Helical" evidence="7">
    <location>
        <begin position="141"/>
        <end position="161"/>
    </location>
</feature>
<feature type="region of interest" description="Disordered" evidence="6">
    <location>
        <begin position="196"/>
        <end position="218"/>
    </location>
</feature>
<comment type="similarity">
    <text evidence="2">Belongs to the major facilitator superfamily.</text>
</comment>
<evidence type="ECO:0000313" key="9">
    <source>
        <dbReference type="Proteomes" id="UP001335648"/>
    </source>
</evidence>
<evidence type="ECO:0000256" key="1">
    <source>
        <dbReference type="ARBA" id="ARBA00004141"/>
    </source>
</evidence>
<evidence type="ECO:0000256" key="2">
    <source>
        <dbReference type="ARBA" id="ARBA00008335"/>
    </source>
</evidence>